<feature type="region of interest" description="Disordered" evidence="2">
    <location>
        <begin position="1"/>
        <end position="60"/>
    </location>
</feature>
<dbReference type="PIRSF" id="PIRSF015730">
    <property type="entry name" value="TFAR19"/>
    <property type="match status" value="1"/>
</dbReference>
<dbReference type="GO" id="GO:0003677">
    <property type="term" value="F:DNA binding"/>
    <property type="evidence" value="ECO:0007669"/>
    <property type="project" value="InterPro"/>
</dbReference>
<feature type="compositionally biased region" description="Polar residues" evidence="2">
    <location>
        <begin position="50"/>
        <end position="60"/>
    </location>
</feature>
<evidence type="ECO:0000313" key="4">
    <source>
        <dbReference type="Proteomes" id="UP000031575"/>
    </source>
</evidence>
<reference evidence="3 4" key="1">
    <citation type="journal article" date="2014" name="BMC Genomics">
        <title>Comparative genomics of the major fungal agents of human and animal Sporotrichosis: Sporothrix schenckii and Sporothrix brasiliensis.</title>
        <authorList>
            <person name="Teixeira M.M."/>
            <person name="de Almeida L.G."/>
            <person name="Kubitschek-Barreira P."/>
            <person name="Alves F.L."/>
            <person name="Kioshima E.S."/>
            <person name="Abadio A.K."/>
            <person name="Fernandes L."/>
            <person name="Derengowski L.S."/>
            <person name="Ferreira K.S."/>
            <person name="Souza R.C."/>
            <person name="Ruiz J.C."/>
            <person name="de Andrade N.C."/>
            <person name="Paes H.C."/>
            <person name="Nicola A.M."/>
            <person name="Albuquerque P."/>
            <person name="Gerber A.L."/>
            <person name="Martins V.P."/>
            <person name="Peconick L.D."/>
            <person name="Neto A.V."/>
            <person name="Chaucanez C.B."/>
            <person name="Silva P.A."/>
            <person name="Cunha O.L."/>
            <person name="de Oliveira F.F."/>
            <person name="dos Santos T.C."/>
            <person name="Barros A.L."/>
            <person name="Soares M.A."/>
            <person name="de Oliveira L.M."/>
            <person name="Marini M.M."/>
            <person name="Villalobos-Duno H."/>
            <person name="Cunha M.M."/>
            <person name="de Hoog S."/>
            <person name="da Silveira J.F."/>
            <person name="Henrissat B."/>
            <person name="Nino-Vega G.A."/>
            <person name="Cisalpino P.S."/>
            <person name="Mora-Montes H.M."/>
            <person name="Almeida S.R."/>
            <person name="Stajich J.E."/>
            <person name="Lopes-Bezerra L.M."/>
            <person name="Vasconcelos A.T."/>
            <person name="Felipe M.S."/>
        </authorList>
    </citation>
    <scope>NUCLEOTIDE SEQUENCE [LARGE SCALE GENOMIC DNA]</scope>
    <source>
        <strain evidence="3 4">5110</strain>
    </source>
</reference>
<evidence type="ECO:0000256" key="1">
    <source>
        <dbReference type="ARBA" id="ARBA00010490"/>
    </source>
</evidence>
<comment type="caution">
    <text evidence="3">The sequence shown here is derived from an EMBL/GenBank/DDBJ whole genome shotgun (WGS) entry which is preliminary data.</text>
</comment>
<dbReference type="HOGENOM" id="CLU_122978_1_0_1"/>
<dbReference type="Proteomes" id="UP000031575">
    <property type="component" value="Unassembled WGS sequence"/>
</dbReference>
<organism evidence="3 4">
    <name type="scientific">Sporothrix brasiliensis 5110</name>
    <dbReference type="NCBI Taxonomy" id="1398154"/>
    <lineage>
        <taxon>Eukaryota</taxon>
        <taxon>Fungi</taxon>
        <taxon>Dikarya</taxon>
        <taxon>Ascomycota</taxon>
        <taxon>Pezizomycotina</taxon>
        <taxon>Sordariomycetes</taxon>
        <taxon>Sordariomycetidae</taxon>
        <taxon>Ophiostomatales</taxon>
        <taxon>Ophiostomataceae</taxon>
        <taxon>Sporothrix</taxon>
    </lineage>
</organism>
<dbReference type="EMBL" id="AWTV01000007">
    <property type="protein sequence ID" value="KIH91508.1"/>
    <property type="molecule type" value="Genomic_DNA"/>
</dbReference>
<proteinExistence type="inferred from homology"/>
<accession>A0A0C2FKB5</accession>
<evidence type="ECO:0000313" key="3">
    <source>
        <dbReference type="EMBL" id="KIH91508.1"/>
    </source>
</evidence>
<sequence>MDDDDLKRIREERLRQLKQQAGNGGGGGGGGGSSEEQRQKQQQQQQSNRTNGCTDNHTGRNLLNQILEPDAADRLARIRLVKEERASAVEDRLLMLAQSGQLRGKVSEDQLKDMLTRLSAAEDAKRGTSSSAGRIVVDRRTKGGFDDDDLDLDI</sequence>
<comment type="similarity">
    <text evidence="1">Belongs to the PDCD5 family.</text>
</comment>
<dbReference type="InterPro" id="IPR036883">
    <property type="entry name" value="PDCD5-like_sf"/>
</dbReference>
<dbReference type="InterPro" id="IPR002836">
    <property type="entry name" value="PDCD5-like"/>
</dbReference>
<dbReference type="OrthoDB" id="10252486at2759"/>
<protein>
    <submittedName>
        <fullName evidence="3">Programmed cell death protein 5</fullName>
    </submittedName>
</protein>
<dbReference type="AlphaFoldDB" id="A0A0C2FKB5"/>
<dbReference type="Pfam" id="PF01984">
    <property type="entry name" value="dsDNA_bind"/>
    <property type="match status" value="1"/>
</dbReference>
<evidence type="ECO:0000256" key="2">
    <source>
        <dbReference type="SAM" id="MobiDB-lite"/>
    </source>
</evidence>
<dbReference type="GO" id="GO:0005634">
    <property type="term" value="C:nucleus"/>
    <property type="evidence" value="ECO:0007669"/>
    <property type="project" value="TreeGrafter"/>
</dbReference>
<feature type="compositionally biased region" description="Gly residues" evidence="2">
    <location>
        <begin position="22"/>
        <end position="33"/>
    </location>
</feature>
<feature type="compositionally biased region" description="Basic and acidic residues" evidence="2">
    <location>
        <begin position="1"/>
        <end position="15"/>
    </location>
</feature>
<dbReference type="PANTHER" id="PTHR10840">
    <property type="entry name" value="PROGRAMMED CELL DEATH PROTEIN 5"/>
    <property type="match status" value="1"/>
</dbReference>
<feature type="compositionally biased region" description="Basic and acidic residues" evidence="2">
    <location>
        <begin position="136"/>
        <end position="145"/>
    </location>
</feature>
<dbReference type="SUPFAM" id="SSF46950">
    <property type="entry name" value="Double-stranded DNA-binding domain"/>
    <property type="match status" value="1"/>
</dbReference>
<feature type="compositionally biased region" description="Low complexity" evidence="2">
    <location>
        <begin position="40"/>
        <end position="49"/>
    </location>
</feature>
<name>A0A0C2FKB5_9PEZI</name>
<dbReference type="RefSeq" id="XP_040619518.1">
    <property type="nucleotide sequence ID" value="XM_040760312.1"/>
</dbReference>
<dbReference type="GO" id="GO:0005829">
    <property type="term" value="C:cytosol"/>
    <property type="evidence" value="ECO:0007669"/>
    <property type="project" value="TreeGrafter"/>
</dbReference>
<feature type="region of interest" description="Disordered" evidence="2">
    <location>
        <begin position="120"/>
        <end position="154"/>
    </location>
</feature>
<keyword evidence="4" id="KW-1185">Reference proteome</keyword>
<dbReference type="VEuPathDB" id="FungiDB:SPBR_02003"/>
<dbReference type="GeneID" id="63675233"/>
<dbReference type="PANTHER" id="PTHR10840:SF0">
    <property type="entry name" value="PROGRAMMED CELL DEATH PROTEIN 5"/>
    <property type="match status" value="1"/>
</dbReference>
<gene>
    <name evidence="3" type="ORF">SPBR_02003</name>
</gene>
<dbReference type="Gene3D" id="1.10.8.140">
    <property type="entry name" value="PDCD5-like"/>
    <property type="match status" value="1"/>
</dbReference>